<dbReference type="GeneTree" id="ENSGT01030000234575"/>
<evidence type="ECO:0000313" key="7">
    <source>
        <dbReference type="Proteomes" id="UP000028760"/>
    </source>
</evidence>
<evidence type="ECO:0000256" key="3">
    <source>
        <dbReference type="SAM" id="Coils"/>
    </source>
</evidence>
<dbReference type="SUPFAM" id="SSF56436">
    <property type="entry name" value="C-type lectin-like"/>
    <property type="match status" value="1"/>
</dbReference>
<dbReference type="Proteomes" id="UP000028760">
    <property type="component" value="Unassembled WGS sequence"/>
</dbReference>
<dbReference type="STRING" id="48698.ENSPFOP00000018425"/>
<keyword evidence="4" id="KW-0812">Transmembrane</keyword>
<dbReference type="GeneID" id="103153688"/>
<keyword evidence="7" id="KW-1185">Reference proteome</keyword>
<dbReference type="AlphaFoldDB" id="A0A087YK72"/>
<name>A0A087YK72_POEFO</name>
<dbReference type="Gene3D" id="3.10.100.10">
    <property type="entry name" value="Mannose-Binding Protein A, subunit A"/>
    <property type="match status" value="1"/>
</dbReference>
<reference evidence="6" key="3">
    <citation type="submission" date="2025-09" db="UniProtKB">
        <authorList>
            <consortium name="Ensembl"/>
        </authorList>
    </citation>
    <scope>IDENTIFICATION</scope>
</reference>
<evidence type="ECO:0000256" key="1">
    <source>
        <dbReference type="ARBA" id="ARBA00022734"/>
    </source>
</evidence>
<evidence type="ECO:0000259" key="5">
    <source>
        <dbReference type="PROSITE" id="PS50041"/>
    </source>
</evidence>
<reference evidence="6" key="2">
    <citation type="submission" date="2025-08" db="UniProtKB">
        <authorList>
            <consortium name="Ensembl"/>
        </authorList>
    </citation>
    <scope>IDENTIFICATION</scope>
</reference>
<dbReference type="InterPro" id="IPR001304">
    <property type="entry name" value="C-type_lectin-like"/>
</dbReference>
<dbReference type="OrthoDB" id="6345871at2759"/>
<organism evidence="6 7">
    <name type="scientific">Poecilia formosa</name>
    <name type="common">Amazon molly</name>
    <name type="synonym">Limia formosa</name>
    <dbReference type="NCBI Taxonomy" id="48698"/>
    <lineage>
        <taxon>Eukaryota</taxon>
        <taxon>Metazoa</taxon>
        <taxon>Chordata</taxon>
        <taxon>Craniata</taxon>
        <taxon>Vertebrata</taxon>
        <taxon>Euteleostomi</taxon>
        <taxon>Actinopterygii</taxon>
        <taxon>Neopterygii</taxon>
        <taxon>Teleostei</taxon>
        <taxon>Neoteleostei</taxon>
        <taxon>Acanthomorphata</taxon>
        <taxon>Ovalentaria</taxon>
        <taxon>Atherinomorphae</taxon>
        <taxon>Cyprinodontiformes</taxon>
        <taxon>Poeciliidae</taxon>
        <taxon>Poeciliinae</taxon>
        <taxon>Poecilia</taxon>
    </lineage>
</organism>
<dbReference type="InterPro" id="IPR051379">
    <property type="entry name" value="C-type_Lectin_Receptor_IMM"/>
</dbReference>
<dbReference type="InterPro" id="IPR016186">
    <property type="entry name" value="C-type_lectin-like/link_sf"/>
</dbReference>
<reference evidence="7" key="1">
    <citation type="submission" date="2013-10" db="EMBL/GenBank/DDBJ databases">
        <authorList>
            <person name="Schartl M."/>
            <person name="Warren W."/>
        </authorList>
    </citation>
    <scope>NUCLEOTIDE SEQUENCE [LARGE SCALE GENOMIC DNA]</scope>
    <source>
        <strain evidence="7">female</strain>
    </source>
</reference>
<dbReference type="PROSITE" id="PS00615">
    <property type="entry name" value="C_TYPE_LECTIN_1"/>
    <property type="match status" value="1"/>
</dbReference>
<protein>
    <submittedName>
        <fullName evidence="6">Asialoglycoprotein receptor 1-like</fullName>
    </submittedName>
</protein>
<proteinExistence type="predicted"/>
<keyword evidence="3" id="KW-0175">Coiled coil</keyword>
<dbReference type="InterPro" id="IPR018378">
    <property type="entry name" value="C-type_lectin_CS"/>
</dbReference>
<dbReference type="OMA" id="WIPQPEN"/>
<dbReference type="RefSeq" id="XP_007574762.1">
    <property type="nucleotide sequence ID" value="XM_007574700.2"/>
</dbReference>
<dbReference type="PANTHER" id="PTHR46746:SF9">
    <property type="entry name" value="CD209 ANTIGEN-LIKE PROTEIN C-LIKE"/>
    <property type="match status" value="1"/>
</dbReference>
<dbReference type="GO" id="GO:0030246">
    <property type="term" value="F:carbohydrate binding"/>
    <property type="evidence" value="ECO:0007669"/>
    <property type="project" value="UniProtKB-KW"/>
</dbReference>
<dbReference type="EMBL" id="AYCK01016196">
    <property type="status" value="NOT_ANNOTATED_CDS"/>
    <property type="molecule type" value="Genomic_DNA"/>
</dbReference>
<feature type="transmembrane region" description="Helical" evidence="4">
    <location>
        <begin position="93"/>
        <end position="117"/>
    </location>
</feature>
<dbReference type="Ensembl" id="ENSPFOT00000018447.2">
    <property type="protein sequence ID" value="ENSPFOP00000018425.2"/>
    <property type="gene ID" value="ENSPFOG00000018326.2"/>
</dbReference>
<dbReference type="KEGG" id="pfor:103153688"/>
<evidence type="ECO:0000256" key="2">
    <source>
        <dbReference type="ARBA" id="ARBA00023157"/>
    </source>
</evidence>
<dbReference type="eggNOG" id="KOG4297">
    <property type="taxonomic scope" value="Eukaryota"/>
</dbReference>
<dbReference type="Pfam" id="PF00059">
    <property type="entry name" value="Lectin_C"/>
    <property type="match status" value="1"/>
</dbReference>
<feature type="coiled-coil region" evidence="3">
    <location>
        <begin position="147"/>
        <end position="209"/>
    </location>
</feature>
<dbReference type="PROSITE" id="PS50041">
    <property type="entry name" value="C_TYPE_LECTIN_2"/>
    <property type="match status" value="1"/>
</dbReference>
<dbReference type="SMART" id="SM00034">
    <property type="entry name" value="CLECT"/>
    <property type="match status" value="1"/>
</dbReference>
<keyword evidence="4" id="KW-1133">Transmembrane helix</keyword>
<keyword evidence="2" id="KW-1015">Disulfide bond</keyword>
<sequence>MAGEEDVIYTSVVFKVKNKLQPRVKKEEEETVYDEVKVHSEANEKTSIKSIKEEEIVYDELKTDSEKSDNTLDINVLLPDKNEEDRRRWYQQVAWCFGTLFVSVVLGVIAVCIYFLVRPKSVDIEWDQLKSNQTTLLNENYNLTNLNNKLTSDFNNLRKDHDNLTIQFESLVKDFTVTESMVANLTEINQKLESERRNLTEQIQNLEIRQNVSHAQWAIDAYCPKENNGRTCKSCQEGWLPSQSSCYAINNAESLQRKTWEDARKDCRAKVSDLVVVSDEIEKGFVTEKSWGSSGTRGYWIGLKAEDKKWKWIDGSELTNHSWIPQPENDNQCVISLEKQGWKSVQCNENQQWICEKEALSV</sequence>
<dbReference type="PANTHER" id="PTHR46746">
    <property type="entry name" value="KILLER CELL LECTIN-LIKE RECEPTOR SUBFAMILY F MEMBER 2"/>
    <property type="match status" value="1"/>
</dbReference>
<keyword evidence="1" id="KW-0430">Lectin</keyword>
<feature type="domain" description="C-type lectin" evidence="5">
    <location>
        <begin position="242"/>
        <end position="356"/>
    </location>
</feature>
<keyword evidence="4" id="KW-0472">Membrane</keyword>
<dbReference type="InterPro" id="IPR016187">
    <property type="entry name" value="CTDL_fold"/>
</dbReference>
<accession>A0A087YK72</accession>
<evidence type="ECO:0000313" key="6">
    <source>
        <dbReference type="Ensembl" id="ENSPFOP00000018425.2"/>
    </source>
</evidence>
<evidence type="ECO:0000256" key="4">
    <source>
        <dbReference type="SAM" id="Phobius"/>
    </source>
</evidence>